<dbReference type="Proteomes" id="UP000440367">
    <property type="component" value="Unassembled WGS sequence"/>
</dbReference>
<evidence type="ECO:0000313" key="2">
    <source>
        <dbReference type="EMBL" id="KAE8995867.1"/>
    </source>
</evidence>
<dbReference type="Proteomes" id="UP000441208">
    <property type="component" value="Unassembled WGS sequence"/>
</dbReference>
<dbReference type="EMBL" id="QXGC01001145">
    <property type="protein sequence ID" value="KAE9210070.1"/>
    <property type="molecule type" value="Genomic_DNA"/>
</dbReference>
<dbReference type="AlphaFoldDB" id="A0A6A3XAX7"/>
<evidence type="ECO:0000313" key="18">
    <source>
        <dbReference type="Proteomes" id="UP000476176"/>
    </source>
</evidence>
<dbReference type="EMBL" id="QXGA01001122">
    <property type="protein sequence ID" value="KAE9128475.1"/>
    <property type="molecule type" value="Genomic_DNA"/>
</dbReference>
<dbReference type="Proteomes" id="UP000433483">
    <property type="component" value="Unassembled WGS sequence"/>
</dbReference>
<evidence type="ECO:0000313" key="20">
    <source>
        <dbReference type="Proteomes" id="UP000488956"/>
    </source>
</evidence>
<gene>
    <name evidence="9" type="ORF">PF001_g16517</name>
    <name evidence="8" type="ORF">PF002_g18530</name>
    <name evidence="7" type="ORF">PF004_g16284</name>
    <name evidence="6" type="ORF">PF005_g17209</name>
    <name evidence="5" type="ORF">PF006_g16275</name>
    <name evidence="4" type="ORF">PF007_g17361</name>
    <name evidence="10" type="ORF">PF008_g16596</name>
    <name evidence="1" type="ORF">PF009_g18407</name>
    <name evidence="3" type="ORF">PF010_g16745</name>
    <name evidence="2" type="ORF">PF011_g16142</name>
</gene>
<dbReference type="Proteomes" id="UP000429523">
    <property type="component" value="Unassembled WGS sequence"/>
</dbReference>
<evidence type="ECO:0000313" key="9">
    <source>
        <dbReference type="EMBL" id="KAE9297188.1"/>
    </source>
</evidence>
<evidence type="ECO:0000313" key="4">
    <source>
        <dbReference type="EMBL" id="KAE9095493.1"/>
    </source>
</evidence>
<dbReference type="EMBL" id="QXFX01001165">
    <property type="protein sequence ID" value="KAE9095327.1"/>
    <property type="molecule type" value="Genomic_DNA"/>
</dbReference>
<organism evidence="6 12">
    <name type="scientific">Phytophthora fragariae</name>
    <dbReference type="NCBI Taxonomy" id="53985"/>
    <lineage>
        <taxon>Eukaryota</taxon>
        <taxon>Sar</taxon>
        <taxon>Stramenopiles</taxon>
        <taxon>Oomycota</taxon>
        <taxon>Peronosporomycetes</taxon>
        <taxon>Peronosporales</taxon>
        <taxon>Peronosporaceae</taxon>
        <taxon>Phytophthora</taxon>
    </lineage>
</organism>
<evidence type="ECO:0000313" key="11">
    <source>
        <dbReference type="Proteomes" id="UP000429523"/>
    </source>
</evidence>
<dbReference type="EMBL" id="QXFZ01001171">
    <property type="protein sequence ID" value="KAE9095493.1"/>
    <property type="molecule type" value="Genomic_DNA"/>
</dbReference>
<dbReference type="Proteomes" id="UP000437068">
    <property type="component" value="Unassembled WGS sequence"/>
</dbReference>
<keyword evidence="12" id="KW-1185">Reference proteome</keyword>
<dbReference type="EMBL" id="QXGB01001173">
    <property type="protein sequence ID" value="KAE9195624.1"/>
    <property type="molecule type" value="Genomic_DNA"/>
</dbReference>
<evidence type="ECO:0000313" key="7">
    <source>
        <dbReference type="EMBL" id="KAE9210070.1"/>
    </source>
</evidence>
<sequence length="101" mass="11618">MLRPSSKVSFPLPKNYFGHVQVTAAQKLGYERLVQPRLDALLQDHIDRRANKLPSLPPADWKYVRSYEELKICRRKRRGRSLEEVAAEEDFPDAVQAVAEG</sequence>
<evidence type="ECO:0000313" key="17">
    <source>
        <dbReference type="Proteomes" id="UP000460718"/>
    </source>
</evidence>
<evidence type="ECO:0000313" key="10">
    <source>
        <dbReference type="EMBL" id="KAE9326627.1"/>
    </source>
</evidence>
<evidence type="ECO:0000313" key="13">
    <source>
        <dbReference type="Proteomes" id="UP000437068"/>
    </source>
</evidence>
<dbReference type="EMBL" id="QXGD01001223">
    <property type="protein sequence ID" value="KAE9211446.1"/>
    <property type="molecule type" value="Genomic_DNA"/>
</dbReference>
<comment type="caution">
    <text evidence="6">The sequence shown here is derived from an EMBL/GenBank/DDBJ whole genome shotgun (WGS) entry which is preliminary data.</text>
</comment>
<proteinExistence type="predicted"/>
<dbReference type="EMBL" id="QXFY01001149">
    <property type="protein sequence ID" value="KAE9326627.1"/>
    <property type="molecule type" value="Genomic_DNA"/>
</dbReference>
<dbReference type="EMBL" id="QXGF01001229">
    <property type="protein sequence ID" value="KAE8931535.1"/>
    <property type="molecule type" value="Genomic_DNA"/>
</dbReference>
<reference evidence="11 12" key="1">
    <citation type="submission" date="2018-08" db="EMBL/GenBank/DDBJ databases">
        <title>Genomic investigation of the strawberry pathogen Phytophthora fragariae indicates pathogenicity is determined by transcriptional variation in three key races.</title>
        <authorList>
            <person name="Adams T.M."/>
            <person name="Armitage A.D."/>
            <person name="Sobczyk M.K."/>
            <person name="Bates H.J."/>
            <person name="Dunwell J.M."/>
            <person name="Nellist C.F."/>
            <person name="Harrison R.J."/>
        </authorList>
    </citation>
    <scope>NUCLEOTIDE SEQUENCE [LARGE SCALE GENOMIC DNA]</scope>
    <source>
        <strain evidence="9 13">A4</strain>
        <strain evidence="8 14">BC-1</strain>
        <strain evidence="7 18">BC-23</strain>
        <strain evidence="6 12">NOV-27</strain>
        <strain evidence="5 15">NOV-5</strain>
        <strain evidence="4 16">NOV-71</strain>
        <strain evidence="10 19">NOV-77</strain>
        <strain evidence="1 11">NOV-9</strain>
        <strain evidence="3 20">ONT-3</strain>
        <strain evidence="2 17">SCRP245</strain>
    </source>
</reference>
<evidence type="ECO:0000313" key="3">
    <source>
        <dbReference type="EMBL" id="KAE9095327.1"/>
    </source>
</evidence>
<dbReference type="Proteomes" id="UP000460718">
    <property type="component" value="Unassembled WGS sequence"/>
</dbReference>
<evidence type="ECO:0000313" key="15">
    <source>
        <dbReference type="Proteomes" id="UP000440732"/>
    </source>
</evidence>
<accession>A0A6A3XAX7</accession>
<dbReference type="Proteomes" id="UP000476176">
    <property type="component" value="Unassembled WGS sequence"/>
</dbReference>
<evidence type="ECO:0000313" key="1">
    <source>
        <dbReference type="EMBL" id="KAE8931535.1"/>
    </source>
</evidence>
<dbReference type="Proteomes" id="UP000486351">
    <property type="component" value="Unassembled WGS sequence"/>
</dbReference>
<dbReference type="EMBL" id="QXFW01001137">
    <property type="protein sequence ID" value="KAE8995867.1"/>
    <property type="molecule type" value="Genomic_DNA"/>
</dbReference>
<dbReference type="Proteomes" id="UP000488956">
    <property type="component" value="Unassembled WGS sequence"/>
</dbReference>
<evidence type="ECO:0000313" key="14">
    <source>
        <dbReference type="Proteomes" id="UP000440367"/>
    </source>
</evidence>
<evidence type="ECO:0000313" key="8">
    <source>
        <dbReference type="EMBL" id="KAE9211446.1"/>
    </source>
</evidence>
<evidence type="ECO:0000313" key="5">
    <source>
        <dbReference type="EMBL" id="KAE9128475.1"/>
    </source>
</evidence>
<evidence type="ECO:0000313" key="6">
    <source>
        <dbReference type="EMBL" id="KAE9195624.1"/>
    </source>
</evidence>
<protein>
    <submittedName>
        <fullName evidence="6">Uncharacterized protein</fullName>
    </submittedName>
</protein>
<dbReference type="EMBL" id="QXGE01001139">
    <property type="protein sequence ID" value="KAE9297188.1"/>
    <property type="molecule type" value="Genomic_DNA"/>
</dbReference>
<evidence type="ECO:0000313" key="19">
    <source>
        <dbReference type="Proteomes" id="UP000486351"/>
    </source>
</evidence>
<dbReference type="OrthoDB" id="60625at2759"/>
<name>A0A6A3XAX7_9STRA</name>
<evidence type="ECO:0000313" key="12">
    <source>
        <dbReference type="Proteomes" id="UP000433483"/>
    </source>
</evidence>
<dbReference type="Proteomes" id="UP000440732">
    <property type="component" value="Unassembled WGS sequence"/>
</dbReference>
<evidence type="ECO:0000313" key="16">
    <source>
        <dbReference type="Proteomes" id="UP000441208"/>
    </source>
</evidence>